<evidence type="ECO:0000256" key="1">
    <source>
        <dbReference type="SAM" id="Coils"/>
    </source>
</evidence>
<reference evidence="2" key="1">
    <citation type="submission" date="2023-07" db="EMBL/GenBank/DDBJ databases">
        <authorList>
            <consortium name="AG Swart"/>
            <person name="Singh M."/>
            <person name="Singh A."/>
            <person name="Seah K."/>
            <person name="Emmerich C."/>
        </authorList>
    </citation>
    <scope>NUCLEOTIDE SEQUENCE</scope>
    <source>
        <strain evidence="2">DP1</strain>
    </source>
</reference>
<dbReference type="Proteomes" id="UP001295684">
    <property type="component" value="Unassembled WGS sequence"/>
</dbReference>
<sequence>MELKVQQILTGRKPLLRHQRQNSQVEIQKYPSLETQSVRNNNITNKMRSLLITRLSRKFNIDPDNGILIREIDWYLSKRNTNGTVMSNFKQLELDLKELLASSKKPVKKQKQFMSKNRAKVSMYDTVKKLPPIKKMPQERQLSSREKIMHLSDYQKAKYYNVKNLSQMMKDEKPMKSLIKNEPIEDITKKLQFQTNLERQVLDKQRQKKQENNEKLYFENQVLQDVEKYEKEQEAQKYAKLQRRNELKAFMDKQIDEKKLQKKNQEEEKKEDALKIKALLKKEKDQIMKETIQKKKFQIRLNNISKFNKDEAEKVRKQKNDWKQDQIKGSKKFQEYLDNYEKKREIEFSYRKEKIQEFSDKQNQASVDPIIKKNKELKEDREIEQYQDKIYIKAYTDQMQKEKKLMQQMEDIREISDQMINRKKMMKEIEKNDDKKYLQLGISKY</sequence>
<evidence type="ECO:0000313" key="3">
    <source>
        <dbReference type="Proteomes" id="UP001295684"/>
    </source>
</evidence>
<feature type="coiled-coil region" evidence="1">
    <location>
        <begin position="248"/>
        <end position="283"/>
    </location>
</feature>
<organism evidence="2 3">
    <name type="scientific">Euplotes crassus</name>
    <dbReference type="NCBI Taxonomy" id="5936"/>
    <lineage>
        <taxon>Eukaryota</taxon>
        <taxon>Sar</taxon>
        <taxon>Alveolata</taxon>
        <taxon>Ciliophora</taxon>
        <taxon>Intramacronucleata</taxon>
        <taxon>Spirotrichea</taxon>
        <taxon>Hypotrichia</taxon>
        <taxon>Euplotida</taxon>
        <taxon>Euplotidae</taxon>
        <taxon>Moneuplotes</taxon>
    </lineage>
</organism>
<proteinExistence type="predicted"/>
<gene>
    <name evidence="2" type="ORF">ECRASSUSDP1_LOCUS6853</name>
</gene>
<dbReference type="EMBL" id="CAMPGE010006657">
    <property type="protein sequence ID" value="CAI2365531.1"/>
    <property type="molecule type" value="Genomic_DNA"/>
</dbReference>
<keyword evidence="1" id="KW-0175">Coiled coil</keyword>
<keyword evidence="3" id="KW-1185">Reference proteome</keyword>
<protein>
    <submittedName>
        <fullName evidence="2">Uncharacterized protein</fullName>
    </submittedName>
</protein>
<comment type="caution">
    <text evidence="2">The sequence shown here is derived from an EMBL/GenBank/DDBJ whole genome shotgun (WGS) entry which is preliminary data.</text>
</comment>
<name>A0AAD1UFA0_EUPCR</name>
<evidence type="ECO:0000313" key="2">
    <source>
        <dbReference type="EMBL" id="CAI2365531.1"/>
    </source>
</evidence>
<accession>A0AAD1UFA0</accession>
<dbReference type="AlphaFoldDB" id="A0AAD1UFA0"/>